<evidence type="ECO:0000313" key="2">
    <source>
        <dbReference type="EMBL" id="EJK46665.1"/>
    </source>
</evidence>
<evidence type="ECO:0000313" key="3">
    <source>
        <dbReference type="Proteomes" id="UP000266841"/>
    </source>
</evidence>
<proteinExistence type="predicted"/>
<accession>K0R347</accession>
<keyword evidence="3" id="KW-1185">Reference proteome</keyword>
<reference evidence="2 3" key="1">
    <citation type="journal article" date="2012" name="Genome Biol.">
        <title>Genome and low-iron response of an oceanic diatom adapted to chronic iron limitation.</title>
        <authorList>
            <person name="Lommer M."/>
            <person name="Specht M."/>
            <person name="Roy A.S."/>
            <person name="Kraemer L."/>
            <person name="Andreson R."/>
            <person name="Gutowska M.A."/>
            <person name="Wolf J."/>
            <person name="Bergner S.V."/>
            <person name="Schilhabel M.B."/>
            <person name="Klostermeier U.C."/>
            <person name="Beiko R.G."/>
            <person name="Rosenstiel P."/>
            <person name="Hippler M."/>
            <person name="Laroche J."/>
        </authorList>
    </citation>
    <scope>NUCLEOTIDE SEQUENCE [LARGE SCALE GENOMIC DNA]</scope>
    <source>
        <strain evidence="2 3">CCMP1005</strain>
    </source>
</reference>
<name>K0R347_THAOC</name>
<dbReference type="AlphaFoldDB" id="K0R347"/>
<sequence>MTLRKFEIREASAGSKTAEKKIPHHRNTKHGVVAGALLGLSDGKGAGLVLSAMRKSAGLTPGETGATVIALLIPAAALLLLDAVPRELVCFPGAAVMMLGDAAATRPGTMLRGAMHPSLPGLIFGGAMTIGGGYLVATSLPEVARDVENLARGRESFALPPPPSAERVVETVKEKIDGATSALKVCASNVTSIPRLVRDESAEQLEAFTLRDAAGYALAGVLRRFSSLVFGPPFGVFVAPVPLLTCLTDVGGERAALATACVALLPRAVHKLQGLVTGGTRPKLAATAPFVLGTVLVSTAASYAALSCKDEHLRRVRSRVSEIHLRIEITGRSASPHVLPSMNKVAPTEQSRVNKGDAEAIEILAGNLQKRSDTESASWCSWGTGPKLIRHGHLPGDDTGAHHWSLIRITGARRSVLAPPGQQRRLARQQNPPAAHVLIIALGVPPDGPQVPLGDDKAEYPYELADAVRPPLEVPQLGGDSLSWRARGVDGEGREEGVEVHGHAAAHVAPTQILGDHPVHQDVLAVVHAVDKVHRLVLPRVELVVMPVKHGAAFRFQIEAINAEGRRLVPVSRPFPLVMAVGPQPVAGERSRPVLAPPAHHLLQRVIDQEVGVPPPLVEGGPDPNVADPYVVVHREDRRGSYPAVDEIPVVQRRGPRPVGHELGRDGEVGRDGPRHELVGMFVGVVPDDYYGGNDVAKGEPLAYHAGIVEGVAVGGYHDGEVMCPTGVLVARDTCARRHTGLGQPGQVGVADEAAGDEKRKPEAEERRRPLLAPQQRRACISVTLSHGDNNTDARLQTRTIGQ</sequence>
<organism evidence="2 3">
    <name type="scientific">Thalassiosira oceanica</name>
    <name type="common">Marine diatom</name>
    <dbReference type="NCBI Taxonomy" id="159749"/>
    <lineage>
        <taxon>Eukaryota</taxon>
        <taxon>Sar</taxon>
        <taxon>Stramenopiles</taxon>
        <taxon>Ochrophyta</taxon>
        <taxon>Bacillariophyta</taxon>
        <taxon>Coscinodiscophyceae</taxon>
        <taxon>Thalassiosirophycidae</taxon>
        <taxon>Thalassiosirales</taxon>
        <taxon>Thalassiosiraceae</taxon>
        <taxon>Thalassiosira</taxon>
    </lineage>
</organism>
<comment type="caution">
    <text evidence="2">The sequence shown here is derived from an EMBL/GenBank/DDBJ whole genome shotgun (WGS) entry which is preliminary data.</text>
</comment>
<evidence type="ECO:0000256" key="1">
    <source>
        <dbReference type="SAM" id="MobiDB-lite"/>
    </source>
</evidence>
<dbReference type="Proteomes" id="UP000266841">
    <property type="component" value="Unassembled WGS sequence"/>
</dbReference>
<feature type="compositionally biased region" description="Basic and acidic residues" evidence="1">
    <location>
        <begin position="756"/>
        <end position="769"/>
    </location>
</feature>
<protein>
    <submittedName>
        <fullName evidence="2">Uncharacterized protein</fullName>
    </submittedName>
</protein>
<gene>
    <name evidence="2" type="ORF">THAOC_34654</name>
</gene>
<feature type="region of interest" description="Disordered" evidence="1">
    <location>
        <begin position="740"/>
        <end position="775"/>
    </location>
</feature>
<dbReference type="EMBL" id="AGNL01047609">
    <property type="protein sequence ID" value="EJK46665.1"/>
    <property type="molecule type" value="Genomic_DNA"/>
</dbReference>